<accession>A0AAD5GED2</accession>
<sequence length="109" mass="12459">MFLLDDLRALPVLFFTLDIPVNIPWHAKVVNSVNLIGRVKIPVQFEAFSDENGRDSAPMLYLREPLQQSYSSELTILAGNEMMVWTCGIGYLWCAIFEHESADRVLSFH</sequence>
<dbReference type="EMBL" id="JAMZMK010009060">
    <property type="protein sequence ID" value="KAI7737336.1"/>
    <property type="molecule type" value="Genomic_DNA"/>
</dbReference>
<dbReference type="AlphaFoldDB" id="A0AAD5GED2"/>
<comment type="caution">
    <text evidence="1">The sequence shown here is derived from an EMBL/GenBank/DDBJ whole genome shotgun (WGS) entry which is preliminary data.</text>
</comment>
<proteinExistence type="predicted"/>
<dbReference type="Proteomes" id="UP001206925">
    <property type="component" value="Unassembled WGS sequence"/>
</dbReference>
<protein>
    <submittedName>
        <fullName evidence="1">Uncharacterized protein</fullName>
    </submittedName>
</protein>
<organism evidence="1 2">
    <name type="scientific">Ambrosia artemisiifolia</name>
    <name type="common">Common ragweed</name>
    <dbReference type="NCBI Taxonomy" id="4212"/>
    <lineage>
        <taxon>Eukaryota</taxon>
        <taxon>Viridiplantae</taxon>
        <taxon>Streptophyta</taxon>
        <taxon>Embryophyta</taxon>
        <taxon>Tracheophyta</taxon>
        <taxon>Spermatophyta</taxon>
        <taxon>Magnoliopsida</taxon>
        <taxon>eudicotyledons</taxon>
        <taxon>Gunneridae</taxon>
        <taxon>Pentapetalae</taxon>
        <taxon>asterids</taxon>
        <taxon>campanulids</taxon>
        <taxon>Asterales</taxon>
        <taxon>Asteraceae</taxon>
        <taxon>Asteroideae</taxon>
        <taxon>Heliantheae alliance</taxon>
        <taxon>Heliantheae</taxon>
        <taxon>Ambrosia</taxon>
    </lineage>
</organism>
<reference evidence="1" key="1">
    <citation type="submission" date="2022-06" db="EMBL/GenBank/DDBJ databases">
        <title>Uncovering the hologenomic basis of an extraordinary plant invasion.</title>
        <authorList>
            <person name="Bieker V.C."/>
            <person name="Martin M.D."/>
            <person name="Gilbert T."/>
            <person name="Hodgins K."/>
            <person name="Battlay P."/>
            <person name="Petersen B."/>
            <person name="Wilson J."/>
        </authorList>
    </citation>
    <scope>NUCLEOTIDE SEQUENCE</scope>
    <source>
        <strain evidence="1">AA19_3_7</strain>
        <tissue evidence="1">Leaf</tissue>
    </source>
</reference>
<evidence type="ECO:0000313" key="2">
    <source>
        <dbReference type="Proteomes" id="UP001206925"/>
    </source>
</evidence>
<name>A0AAD5GED2_AMBAR</name>
<evidence type="ECO:0000313" key="1">
    <source>
        <dbReference type="EMBL" id="KAI7737336.1"/>
    </source>
</evidence>
<keyword evidence="2" id="KW-1185">Reference proteome</keyword>
<gene>
    <name evidence="1" type="ORF">M8C21_028799</name>
</gene>